<keyword evidence="8" id="KW-1185">Reference proteome</keyword>
<evidence type="ECO:0000313" key="7">
    <source>
        <dbReference type="EMBL" id="KEQ24593.1"/>
    </source>
</evidence>
<dbReference type="Gene3D" id="3.40.190.10">
    <property type="entry name" value="Periplasmic binding protein-like II"/>
    <property type="match status" value="2"/>
</dbReference>
<comment type="caution">
    <text evidence="7">The sequence shown here is derived from an EMBL/GenBank/DDBJ whole genome shotgun (WGS) entry which is preliminary data.</text>
</comment>
<dbReference type="eggNOG" id="COG0834">
    <property type="taxonomic scope" value="Bacteria"/>
</dbReference>
<feature type="domain" description="Ionotropic glutamate receptor C-terminal" evidence="6">
    <location>
        <begin position="30"/>
        <end position="248"/>
    </location>
</feature>
<accession>A0A081P1M0</accession>
<evidence type="ECO:0000256" key="2">
    <source>
        <dbReference type="ARBA" id="ARBA00010333"/>
    </source>
</evidence>
<keyword evidence="3" id="KW-0732">Signal</keyword>
<comment type="subcellular location">
    <subcellularLocation>
        <location evidence="1">Cell envelope</location>
    </subcellularLocation>
</comment>
<dbReference type="RefSeq" id="WP_036684889.1">
    <property type="nucleotide sequence ID" value="NZ_FYEP01000008.1"/>
</dbReference>
<feature type="domain" description="Solute-binding protein family 3/N-terminal" evidence="5">
    <location>
        <begin position="30"/>
        <end position="249"/>
    </location>
</feature>
<gene>
    <name evidence="7" type="ORF">ET33_07565</name>
</gene>
<dbReference type="SMART" id="SM00062">
    <property type="entry name" value="PBPb"/>
    <property type="match status" value="1"/>
</dbReference>
<organism evidence="7 8">
    <name type="scientific">Paenibacillus tyrfis</name>
    <dbReference type="NCBI Taxonomy" id="1501230"/>
    <lineage>
        <taxon>Bacteria</taxon>
        <taxon>Bacillati</taxon>
        <taxon>Bacillota</taxon>
        <taxon>Bacilli</taxon>
        <taxon>Bacillales</taxon>
        <taxon>Paenibacillaceae</taxon>
        <taxon>Paenibacillus</taxon>
    </lineage>
</organism>
<dbReference type="EMBL" id="JNVM01000015">
    <property type="protein sequence ID" value="KEQ24593.1"/>
    <property type="molecule type" value="Genomic_DNA"/>
</dbReference>
<dbReference type="GO" id="GO:0015276">
    <property type="term" value="F:ligand-gated monoatomic ion channel activity"/>
    <property type="evidence" value="ECO:0007669"/>
    <property type="project" value="InterPro"/>
</dbReference>
<evidence type="ECO:0000256" key="1">
    <source>
        <dbReference type="ARBA" id="ARBA00004196"/>
    </source>
</evidence>
<proteinExistence type="inferred from homology"/>
<name>A0A081P1M0_9BACL</name>
<evidence type="ECO:0000256" key="3">
    <source>
        <dbReference type="ARBA" id="ARBA00022729"/>
    </source>
</evidence>
<dbReference type="PROSITE" id="PS51257">
    <property type="entry name" value="PROKAR_LIPOPROTEIN"/>
    <property type="match status" value="1"/>
</dbReference>
<comment type="similarity">
    <text evidence="2 4">Belongs to the bacterial solute-binding protein 3 family.</text>
</comment>
<evidence type="ECO:0000259" key="6">
    <source>
        <dbReference type="SMART" id="SM00079"/>
    </source>
</evidence>
<dbReference type="GO" id="GO:0030313">
    <property type="term" value="C:cell envelope"/>
    <property type="evidence" value="ECO:0007669"/>
    <property type="project" value="UniProtKB-SubCell"/>
</dbReference>
<dbReference type="SUPFAM" id="SSF53850">
    <property type="entry name" value="Periplasmic binding protein-like II"/>
    <property type="match status" value="1"/>
</dbReference>
<sequence>MDVVIRSGRGIGLLAVLLTLLIAGCGEEKPVKVGIESNFRPFTYTEDGENKGFEVELWKAIAQKANLQYELVPMTQGELSKAVKSGQVDMAIAGMTVNKARKDNFAFSDPYFQTGLVLLTASDNEEIKNKDDLTGKVIGTKSGSTSYIYAGGIQGTKEVRGYPDISDAYTDLKNKKLDAVIFDERNVHHFLQNDGEGKVKMVGEVLNKESYAVVTKKKNKHLGRINGAIETLGKDGTYEALYVKWFGSKPKKLPGQ</sequence>
<dbReference type="InterPro" id="IPR001638">
    <property type="entry name" value="Solute-binding_3/MltF_N"/>
</dbReference>
<dbReference type="InterPro" id="IPR001320">
    <property type="entry name" value="Iontro_rcpt_C"/>
</dbReference>
<evidence type="ECO:0000313" key="8">
    <source>
        <dbReference type="Proteomes" id="UP000028123"/>
    </source>
</evidence>
<evidence type="ECO:0000256" key="4">
    <source>
        <dbReference type="RuleBase" id="RU003744"/>
    </source>
</evidence>
<dbReference type="AlphaFoldDB" id="A0A081P1M0"/>
<reference evidence="7 8" key="1">
    <citation type="submission" date="2014-06" db="EMBL/GenBank/DDBJ databases">
        <title>Draft genome sequence of Paenibacillus sp. MSt1.</title>
        <authorList>
            <person name="Aw Y.K."/>
            <person name="Ong K.S."/>
            <person name="Gan H.M."/>
            <person name="Lee S.M."/>
        </authorList>
    </citation>
    <scope>NUCLEOTIDE SEQUENCE [LARGE SCALE GENOMIC DNA]</scope>
    <source>
        <strain evidence="7 8">MSt1</strain>
    </source>
</reference>
<dbReference type="OrthoDB" id="9774451at2"/>
<evidence type="ECO:0000259" key="5">
    <source>
        <dbReference type="SMART" id="SM00062"/>
    </source>
</evidence>
<dbReference type="Pfam" id="PF00497">
    <property type="entry name" value="SBP_bac_3"/>
    <property type="match status" value="1"/>
</dbReference>
<protein>
    <submittedName>
        <fullName evidence="7">Glutamine ABC transporter substrate-bindnig protein</fullName>
    </submittedName>
</protein>
<dbReference type="GO" id="GO:0016020">
    <property type="term" value="C:membrane"/>
    <property type="evidence" value="ECO:0007669"/>
    <property type="project" value="InterPro"/>
</dbReference>
<dbReference type="PANTHER" id="PTHR35936:SF38">
    <property type="entry name" value="GLUTAMINE-BINDING PERIPLASMIC PROTEIN"/>
    <property type="match status" value="1"/>
</dbReference>
<dbReference type="PROSITE" id="PS01039">
    <property type="entry name" value="SBP_BACTERIAL_3"/>
    <property type="match status" value="1"/>
</dbReference>
<dbReference type="SMART" id="SM00079">
    <property type="entry name" value="PBPe"/>
    <property type="match status" value="1"/>
</dbReference>
<dbReference type="InterPro" id="IPR018313">
    <property type="entry name" value="SBP_3_CS"/>
</dbReference>
<dbReference type="PANTHER" id="PTHR35936">
    <property type="entry name" value="MEMBRANE-BOUND LYTIC MUREIN TRANSGLYCOSYLASE F"/>
    <property type="match status" value="1"/>
</dbReference>
<dbReference type="Proteomes" id="UP000028123">
    <property type="component" value="Unassembled WGS sequence"/>
</dbReference>